<protein>
    <submittedName>
        <fullName evidence="2">PucR-like helix-turn-helix protein</fullName>
    </submittedName>
</protein>
<gene>
    <name evidence="2" type="ORF">CLV37_107138</name>
</gene>
<keyword evidence="3" id="KW-1185">Reference proteome</keyword>
<accession>A0A2T0R2I5</accession>
<dbReference type="InterPro" id="IPR042070">
    <property type="entry name" value="PucR_C-HTH_sf"/>
</dbReference>
<evidence type="ECO:0000259" key="1">
    <source>
        <dbReference type="Pfam" id="PF13556"/>
    </source>
</evidence>
<name>A0A2T0R2I5_9ACTN</name>
<dbReference type="InterPro" id="IPR025736">
    <property type="entry name" value="PucR_C-HTH_dom"/>
</dbReference>
<dbReference type="Pfam" id="PF13556">
    <property type="entry name" value="HTH_30"/>
    <property type="match status" value="1"/>
</dbReference>
<organism evidence="2 3">
    <name type="scientific">Kineococcus rhizosphaerae</name>
    <dbReference type="NCBI Taxonomy" id="559628"/>
    <lineage>
        <taxon>Bacteria</taxon>
        <taxon>Bacillati</taxon>
        <taxon>Actinomycetota</taxon>
        <taxon>Actinomycetes</taxon>
        <taxon>Kineosporiales</taxon>
        <taxon>Kineosporiaceae</taxon>
        <taxon>Kineococcus</taxon>
    </lineage>
</organism>
<comment type="caution">
    <text evidence="2">The sequence shown here is derived from an EMBL/GenBank/DDBJ whole genome shotgun (WGS) entry which is preliminary data.</text>
</comment>
<evidence type="ECO:0000313" key="2">
    <source>
        <dbReference type="EMBL" id="PRY14019.1"/>
    </source>
</evidence>
<dbReference type="Gene3D" id="1.10.10.2840">
    <property type="entry name" value="PucR C-terminal helix-turn-helix domain"/>
    <property type="match status" value="1"/>
</dbReference>
<reference evidence="2 3" key="1">
    <citation type="submission" date="2018-03" db="EMBL/GenBank/DDBJ databases">
        <title>Genomic Encyclopedia of Archaeal and Bacterial Type Strains, Phase II (KMG-II): from individual species to whole genera.</title>
        <authorList>
            <person name="Goeker M."/>
        </authorList>
    </citation>
    <scope>NUCLEOTIDE SEQUENCE [LARGE SCALE GENOMIC DNA]</scope>
    <source>
        <strain evidence="2 3">DSM 19711</strain>
    </source>
</reference>
<feature type="domain" description="PucR C-terminal helix-turn-helix" evidence="1">
    <location>
        <begin position="331"/>
        <end position="376"/>
    </location>
</feature>
<dbReference type="EMBL" id="PVZF01000007">
    <property type="protein sequence ID" value="PRY14019.1"/>
    <property type="molecule type" value="Genomic_DNA"/>
</dbReference>
<dbReference type="Proteomes" id="UP000238083">
    <property type="component" value="Unassembled WGS sequence"/>
</dbReference>
<sequence>MAAGADGPRVYAPLMQGLLRKLASLDSDAERGLRLIEFFDQLVMHRADLEAVVRATAVLAEATAGAVDDRLGIAVSITQDGRALGATGPSDHASVHDVVVDGSGVGRVWLDRCAGSADWDDLILARMALTMAAVSGRAAAEAPPAHLGLADPAVLQVLLRGGGGAGEAEVSRAVRLLGFAPGQLVVPIALAAASGVEEALAAVRTALVDQTGRRVVGTALSDRLAVLLLSAGTTPEPALPPGVVACVGDAVPVERCAAPWTAVRRGVRFAALGGQWSPWQRLSALGAVVVLADVPEEVVQAQPDVQAVDALAARRGGDLDLQLLEAACHLKSVREAAAAVHLHHSSAAYRLDGVEAVLGFEVRTPQGRYRARTALLLWQLHGGSESAR</sequence>
<proteinExistence type="predicted"/>
<evidence type="ECO:0000313" key="3">
    <source>
        <dbReference type="Proteomes" id="UP000238083"/>
    </source>
</evidence>
<dbReference type="AlphaFoldDB" id="A0A2T0R2I5"/>